<gene>
    <name evidence="3" type="ORF">SO694_00017346</name>
</gene>
<feature type="signal peptide" evidence="2">
    <location>
        <begin position="1"/>
        <end position="22"/>
    </location>
</feature>
<dbReference type="Proteomes" id="UP001363151">
    <property type="component" value="Unassembled WGS sequence"/>
</dbReference>
<dbReference type="EMBL" id="JBBJCI010000142">
    <property type="protein sequence ID" value="KAK7242541.1"/>
    <property type="molecule type" value="Genomic_DNA"/>
</dbReference>
<evidence type="ECO:0000256" key="1">
    <source>
        <dbReference type="SAM" id="MobiDB-lite"/>
    </source>
</evidence>
<feature type="region of interest" description="Disordered" evidence="1">
    <location>
        <begin position="181"/>
        <end position="238"/>
    </location>
</feature>
<sequence>MVALQRPLLSLCLVISTPFLTALRPPPIRHRAPSTLSGALEDGDYLLQEAVKALQDTSFQEARDLVDLARQCYAEIEDDAARRAEREALCGELQTQVNAYLAKTRAARAESLAALDRRKAAPTDTAGDRILRKAVADLASQDYAAARAGVDAARAAFAADGVRGRETALGNLYASINAEEERATRAEIRREQDKAEAEEEARRRGRQLVAEQKMAAAFGGGGAGDAAGDPDDEEEEDD</sequence>
<comment type="caution">
    <text evidence="3">The sequence shown here is derived from an EMBL/GenBank/DDBJ whole genome shotgun (WGS) entry which is preliminary data.</text>
</comment>
<evidence type="ECO:0000313" key="4">
    <source>
        <dbReference type="Proteomes" id="UP001363151"/>
    </source>
</evidence>
<accession>A0ABR1G2Q9</accession>
<organism evidence="3 4">
    <name type="scientific">Aureococcus anophagefferens</name>
    <name type="common">Harmful bloom alga</name>
    <dbReference type="NCBI Taxonomy" id="44056"/>
    <lineage>
        <taxon>Eukaryota</taxon>
        <taxon>Sar</taxon>
        <taxon>Stramenopiles</taxon>
        <taxon>Ochrophyta</taxon>
        <taxon>Pelagophyceae</taxon>
        <taxon>Pelagomonadales</taxon>
        <taxon>Pelagomonadaceae</taxon>
        <taxon>Aureococcus</taxon>
    </lineage>
</organism>
<keyword evidence="2" id="KW-0732">Signal</keyword>
<protein>
    <recommendedName>
        <fullName evidence="5">UVR domain-containing protein</fullName>
    </recommendedName>
</protein>
<feature type="compositionally biased region" description="Acidic residues" evidence="1">
    <location>
        <begin position="228"/>
        <end position="238"/>
    </location>
</feature>
<keyword evidence="4" id="KW-1185">Reference proteome</keyword>
<feature type="chain" id="PRO_5046698621" description="UVR domain-containing protein" evidence="2">
    <location>
        <begin position="23"/>
        <end position="238"/>
    </location>
</feature>
<proteinExistence type="predicted"/>
<evidence type="ECO:0008006" key="5">
    <source>
        <dbReference type="Google" id="ProtNLM"/>
    </source>
</evidence>
<evidence type="ECO:0000313" key="3">
    <source>
        <dbReference type="EMBL" id="KAK7242541.1"/>
    </source>
</evidence>
<feature type="compositionally biased region" description="Basic and acidic residues" evidence="1">
    <location>
        <begin position="181"/>
        <end position="195"/>
    </location>
</feature>
<reference evidence="3 4" key="1">
    <citation type="submission" date="2024-03" db="EMBL/GenBank/DDBJ databases">
        <title>Aureococcus anophagefferens CCMP1851 and Kratosvirus quantuckense: Draft genome of a second virus-susceptible host strain in the model system.</title>
        <authorList>
            <person name="Chase E."/>
            <person name="Truchon A.R."/>
            <person name="Schepens W."/>
            <person name="Wilhelm S.W."/>
        </authorList>
    </citation>
    <scope>NUCLEOTIDE SEQUENCE [LARGE SCALE GENOMIC DNA]</scope>
    <source>
        <strain evidence="3 4">CCMP1851</strain>
    </source>
</reference>
<evidence type="ECO:0000256" key="2">
    <source>
        <dbReference type="SAM" id="SignalP"/>
    </source>
</evidence>
<name>A0ABR1G2Q9_AURAN</name>